<dbReference type="PANTHER" id="PTHR41247">
    <property type="entry name" value="HTH-TYPE TRANSCRIPTIONAL REPRESSOR YCNK"/>
    <property type="match status" value="1"/>
</dbReference>
<dbReference type="EMBL" id="FNAO01000005">
    <property type="protein sequence ID" value="SDE48029.1"/>
    <property type="molecule type" value="Genomic_DNA"/>
</dbReference>
<keyword evidence="2" id="KW-1185">Reference proteome</keyword>
<reference evidence="1 2" key="1">
    <citation type="submission" date="2016-10" db="EMBL/GenBank/DDBJ databases">
        <authorList>
            <person name="de Groot N.N."/>
        </authorList>
    </citation>
    <scope>NUCLEOTIDE SEQUENCE [LARGE SCALE GENOMIC DNA]</scope>
    <source>
        <strain evidence="1 2">DSM 23421</strain>
    </source>
</reference>
<organism evidence="1 2">
    <name type="scientific">Pricia antarctica</name>
    <dbReference type="NCBI Taxonomy" id="641691"/>
    <lineage>
        <taxon>Bacteria</taxon>
        <taxon>Pseudomonadati</taxon>
        <taxon>Bacteroidota</taxon>
        <taxon>Flavobacteriia</taxon>
        <taxon>Flavobacteriales</taxon>
        <taxon>Flavobacteriaceae</taxon>
        <taxon>Pricia</taxon>
    </lineage>
</organism>
<dbReference type="InterPro" id="IPR008719">
    <property type="entry name" value="N2O_reductase_NosL"/>
</dbReference>
<dbReference type="Proteomes" id="UP000199109">
    <property type="component" value="Unassembled WGS sequence"/>
</dbReference>
<dbReference type="STRING" id="641691.SAMN05421636_105221"/>
<dbReference type="AlphaFoldDB" id="A0A1G7D951"/>
<proteinExistence type="predicted"/>
<evidence type="ECO:0000313" key="1">
    <source>
        <dbReference type="EMBL" id="SDE48029.1"/>
    </source>
</evidence>
<dbReference type="PROSITE" id="PS51257">
    <property type="entry name" value="PROKAR_LIPOPROTEIN"/>
    <property type="match status" value="1"/>
</dbReference>
<evidence type="ECO:0000313" key="2">
    <source>
        <dbReference type="Proteomes" id="UP000199109"/>
    </source>
</evidence>
<dbReference type="SUPFAM" id="SSF160387">
    <property type="entry name" value="NosL/MerB-like"/>
    <property type="match status" value="1"/>
</dbReference>
<gene>
    <name evidence="1" type="ORF">SAMN05421636_105221</name>
</gene>
<dbReference type="OrthoDB" id="9792749at2"/>
<sequence>MKYTSILLISLLILGGCKIDSDPINYGSDACHYCSMTIVDKQHATEYVTDTGKAFKFDAIECMMNDLKDTNDTKIALFLVNDFENPGQLINGTKATYLISKNITSPMGGNLSAFENRAAADSVQSELQGELFTWEELKKRLTNQ</sequence>
<dbReference type="RefSeq" id="WP_091868623.1">
    <property type="nucleotide sequence ID" value="NZ_FNAO01000005.1"/>
</dbReference>
<accession>A0A1G7D951</accession>
<dbReference type="PANTHER" id="PTHR41247:SF1">
    <property type="entry name" value="HTH-TYPE TRANSCRIPTIONAL REPRESSOR YCNK"/>
    <property type="match status" value="1"/>
</dbReference>
<name>A0A1G7D951_9FLAO</name>
<dbReference type="Pfam" id="PF05573">
    <property type="entry name" value="NosL"/>
    <property type="match status" value="1"/>
</dbReference>
<protein>
    <submittedName>
        <fullName evidence="1">Copper chaperone NosL</fullName>
    </submittedName>
</protein>